<evidence type="ECO:0000313" key="7">
    <source>
        <dbReference type="Proteomes" id="UP001417504"/>
    </source>
</evidence>
<keyword evidence="3" id="KW-0456">Lyase</keyword>
<comment type="caution">
    <text evidence="6">The sequence shown here is derived from an EMBL/GenBank/DDBJ whole genome shotgun (WGS) entry which is preliminary data.</text>
</comment>
<dbReference type="GO" id="GO:0016102">
    <property type="term" value="P:diterpenoid biosynthetic process"/>
    <property type="evidence" value="ECO:0007669"/>
    <property type="project" value="InterPro"/>
</dbReference>
<keyword evidence="7" id="KW-1185">Reference proteome</keyword>
<proteinExistence type="predicted"/>
<evidence type="ECO:0000256" key="3">
    <source>
        <dbReference type="ARBA" id="ARBA00023239"/>
    </source>
</evidence>
<evidence type="ECO:0000313" key="6">
    <source>
        <dbReference type="EMBL" id="KAK9155087.1"/>
    </source>
</evidence>
<dbReference type="AlphaFoldDB" id="A0AAP0KP96"/>
<keyword evidence="1" id="KW-0479">Metal-binding</keyword>
<dbReference type="InterPro" id="IPR005630">
    <property type="entry name" value="Terpene_synthase_metal-bd"/>
</dbReference>
<gene>
    <name evidence="6" type="ORF">Sjap_002567</name>
</gene>
<keyword evidence="2" id="KW-0460">Magnesium</keyword>
<dbReference type="PANTHER" id="PTHR31225">
    <property type="entry name" value="OS04G0344100 PROTEIN-RELATED"/>
    <property type="match status" value="1"/>
</dbReference>
<dbReference type="SUPFAM" id="SSF48576">
    <property type="entry name" value="Terpenoid synthases"/>
    <property type="match status" value="1"/>
</dbReference>
<feature type="domain" description="Terpene synthase metal-binding" evidence="5">
    <location>
        <begin position="254"/>
        <end position="493"/>
    </location>
</feature>
<name>A0AAP0KP96_9MAGN</name>
<dbReference type="InterPro" id="IPR036965">
    <property type="entry name" value="Terpene_synth_N_sf"/>
</dbReference>
<dbReference type="EMBL" id="JBBNAE010000001">
    <property type="protein sequence ID" value="KAK9155087.1"/>
    <property type="molecule type" value="Genomic_DNA"/>
</dbReference>
<dbReference type="Proteomes" id="UP001417504">
    <property type="component" value="Unassembled WGS sequence"/>
</dbReference>
<dbReference type="Gene3D" id="1.50.10.130">
    <property type="entry name" value="Terpene synthase, N-terminal domain"/>
    <property type="match status" value="1"/>
</dbReference>
<dbReference type="InterPro" id="IPR001906">
    <property type="entry name" value="Terpene_synth_N"/>
</dbReference>
<dbReference type="FunFam" id="1.10.600.10:FF:000007">
    <property type="entry name" value="Isoprene synthase, chloroplastic"/>
    <property type="match status" value="1"/>
</dbReference>
<dbReference type="Pfam" id="PF01397">
    <property type="entry name" value="Terpene_synth"/>
    <property type="match status" value="1"/>
</dbReference>
<protein>
    <submittedName>
        <fullName evidence="6">Uncharacterized protein</fullName>
    </submittedName>
</protein>
<sequence>MSSQNEILRKSADFHPSVWGDYFLEHACDVLALDAYAHEVEKLKEQVRNILKETELEPSTQLNLVDALQRLGVSYHFEMEIEEAMKQMFDHEMIQSFLHNNDLYSVALCFRLLRQQGYNISSDIFSKFKDEKGDFKSSLIDDVKGMLSLYEAAHVRIHGEDVLEEALIFTTTNLTSMMKSSPSLSCSPLGRQVQHSLEQPIHKGMPRLEARRYISLYRENEKWSHSLRELAKLDFNLVQALHRRELSEISKWWKDLDFASKLPFARDRLVECYFWAIGDYFEPSYSVARVFLSKVITLTTIIDDTFDVYGTLEELQLFTDAIARWDSSCINQLPEYMKIFYQALLDVYTKMEETMSKDGSSYQVHYAKEAMKDLVGAYFVEAKWYNEGHVPKLKEYISNALVSSAYYMITTTCLVGMGKVMSKEAFEWVRSAPKPIRSSTLIGRLMDDIVSHKFEQQRGHVASAVECYMEDNGVSEQEACDGINKMIDEAWKDVNEECFSLNKDIPRPLLIRVVNLTRMLYVIYKYEDSFTHSSTRLKESVALLFVDPVHP</sequence>
<dbReference type="InterPro" id="IPR044814">
    <property type="entry name" value="Terpene_cyclase_plant_C1"/>
</dbReference>
<dbReference type="Pfam" id="PF03936">
    <property type="entry name" value="Terpene_synth_C"/>
    <property type="match status" value="1"/>
</dbReference>
<dbReference type="Gene3D" id="1.10.600.10">
    <property type="entry name" value="Farnesyl Diphosphate Synthase"/>
    <property type="match status" value="1"/>
</dbReference>
<dbReference type="GO" id="GO:0000287">
    <property type="term" value="F:magnesium ion binding"/>
    <property type="evidence" value="ECO:0007669"/>
    <property type="project" value="InterPro"/>
</dbReference>
<dbReference type="InterPro" id="IPR008930">
    <property type="entry name" value="Terpenoid_cyclase/PrenylTrfase"/>
</dbReference>
<dbReference type="CDD" id="cd00684">
    <property type="entry name" value="Terpene_cyclase_plant_C1"/>
    <property type="match status" value="1"/>
</dbReference>
<dbReference type="InterPro" id="IPR050148">
    <property type="entry name" value="Terpene_synthase-like"/>
</dbReference>
<accession>A0AAP0KP96</accession>
<dbReference type="SFLD" id="SFLDG01019">
    <property type="entry name" value="Terpene_Cyclase_Like_1_C_Termi"/>
    <property type="match status" value="1"/>
</dbReference>
<evidence type="ECO:0000259" key="5">
    <source>
        <dbReference type="Pfam" id="PF03936"/>
    </source>
</evidence>
<dbReference type="InterPro" id="IPR034741">
    <property type="entry name" value="Terpene_cyclase-like_1_C"/>
</dbReference>
<dbReference type="SUPFAM" id="SSF48239">
    <property type="entry name" value="Terpenoid cyclases/Protein prenyltransferases"/>
    <property type="match status" value="1"/>
</dbReference>
<feature type="domain" description="Terpene synthase N-terminal" evidence="4">
    <location>
        <begin position="18"/>
        <end position="197"/>
    </location>
</feature>
<dbReference type="SFLD" id="SFLDS00005">
    <property type="entry name" value="Isoprenoid_Synthase_Type_I"/>
    <property type="match status" value="1"/>
</dbReference>
<dbReference type="PANTHER" id="PTHR31225:SF93">
    <property type="entry name" value="ALPHA-HUMULENE_(-)-(E)-BETA-CARYOPHYLLENE SYNTHASE"/>
    <property type="match status" value="1"/>
</dbReference>
<dbReference type="FunFam" id="1.50.10.130:FF:000001">
    <property type="entry name" value="Isoprene synthase, chloroplastic"/>
    <property type="match status" value="1"/>
</dbReference>
<evidence type="ECO:0000256" key="1">
    <source>
        <dbReference type="ARBA" id="ARBA00022723"/>
    </source>
</evidence>
<evidence type="ECO:0000259" key="4">
    <source>
        <dbReference type="Pfam" id="PF01397"/>
    </source>
</evidence>
<dbReference type="InterPro" id="IPR008949">
    <property type="entry name" value="Isoprenoid_synthase_dom_sf"/>
</dbReference>
<reference evidence="6 7" key="1">
    <citation type="submission" date="2024-01" db="EMBL/GenBank/DDBJ databases">
        <title>Genome assemblies of Stephania.</title>
        <authorList>
            <person name="Yang L."/>
        </authorList>
    </citation>
    <scope>NUCLEOTIDE SEQUENCE [LARGE SCALE GENOMIC DNA]</scope>
    <source>
        <strain evidence="6">QJT</strain>
        <tissue evidence="6">Leaf</tissue>
    </source>
</reference>
<evidence type="ECO:0000256" key="2">
    <source>
        <dbReference type="ARBA" id="ARBA00022842"/>
    </source>
</evidence>
<organism evidence="6 7">
    <name type="scientific">Stephania japonica</name>
    <dbReference type="NCBI Taxonomy" id="461633"/>
    <lineage>
        <taxon>Eukaryota</taxon>
        <taxon>Viridiplantae</taxon>
        <taxon>Streptophyta</taxon>
        <taxon>Embryophyta</taxon>
        <taxon>Tracheophyta</taxon>
        <taxon>Spermatophyta</taxon>
        <taxon>Magnoliopsida</taxon>
        <taxon>Ranunculales</taxon>
        <taxon>Menispermaceae</taxon>
        <taxon>Menispermoideae</taxon>
        <taxon>Cissampelideae</taxon>
        <taxon>Stephania</taxon>
    </lineage>
</organism>
<dbReference type="GO" id="GO:0010333">
    <property type="term" value="F:terpene synthase activity"/>
    <property type="evidence" value="ECO:0007669"/>
    <property type="project" value="InterPro"/>
</dbReference>